<dbReference type="AlphaFoldDB" id="C7Q9T0"/>
<dbReference type="eggNOG" id="COG0654">
    <property type="taxonomic scope" value="Bacteria"/>
</dbReference>
<dbReference type="PANTHER" id="PTHR43422">
    <property type="entry name" value="THIAMINE THIAZOLE SYNTHASE"/>
    <property type="match status" value="1"/>
</dbReference>
<dbReference type="SUPFAM" id="SSF51905">
    <property type="entry name" value="FAD/NAD(P)-binding domain"/>
    <property type="match status" value="1"/>
</dbReference>
<protein>
    <submittedName>
        <fullName evidence="1">Monooxygenase, FAD-binding</fullName>
    </submittedName>
</protein>
<keyword evidence="1" id="KW-0503">Monooxygenase</keyword>
<dbReference type="STRING" id="479433.Caci_7423"/>
<evidence type="ECO:0000313" key="1">
    <source>
        <dbReference type="EMBL" id="ACU76249.1"/>
    </source>
</evidence>
<keyword evidence="1" id="KW-0560">Oxidoreductase</keyword>
<reference evidence="1 2" key="1">
    <citation type="journal article" date="2009" name="Stand. Genomic Sci.">
        <title>Complete genome sequence of Catenulispora acidiphila type strain (ID 139908).</title>
        <authorList>
            <person name="Copeland A."/>
            <person name="Lapidus A."/>
            <person name="Glavina Del Rio T."/>
            <person name="Nolan M."/>
            <person name="Lucas S."/>
            <person name="Chen F."/>
            <person name="Tice H."/>
            <person name="Cheng J.F."/>
            <person name="Bruce D."/>
            <person name="Goodwin L."/>
            <person name="Pitluck S."/>
            <person name="Mikhailova N."/>
            <person name="Pati A."/>
            <person name="Ivanova N."/>
            <person name="Mavromatis K."/>
            <person name="Chen A."/>
            <person name="Palaniappan K."/>
            <person name="Chain P."/>
            <person name="Land M."/>
            <person name="Hauser L."/>
            <person name="Chang Y.J."/>
            <person name="Jeffries C.D."/>
            <person name="Chertkov O."/>
            <person name="Brettin T."/>
            <person name="Detter J.C."/>
            <person name="Han C."/>
            <person name="Ali Z."/>
            <person name="Tindall B.J."/>
            <person name="Goker M."/>
            <person name="Bristow J."/>
            <person name="Eisen J.A."/>
            <person name="Markowitz V."/>
            <person name="Hugenholtz P."/>
            <person name="Kyrpides N.C."/>
            <person name="Klenk H.P."/>
        </authorList>
    </citation>
    <scope>NUCLEOTIDE SEQUENCE [LARGE SCALE GENOMIC DNA]</scope>
    <source>
        <strain evidence="2">DSM 44928 / JCM 14897 / NBRC 102108 / NRRL B-24433 / ID139908</strain>
    </source>
</reference>
<dbReference type="PANTHER" id="PTHR43422:SF3">
    <property type="entry name" value="THIAMINE THIAZOLE SYNTHASE"/>
    <property type="match status" value="1"/>
</dbReference>
<dbReference type="HOGENOM" id="CLU_028028_2_0_11"/>
<dbReference type="Gene3D" id="3.50.50.60">
    <property type="entry name" value="FAD/NAD(P)-binding domain"/>
    <property type="match status" value="1"/>
</dbReference>
<evidence type="ECO:0000313" key="2">
    <source>
        <dbReference type="Proteomes" id="UP000000851"/>
    </source>
</evidence>
<dbReference type="GO" id="GO:0004497">
    <property type="term" value="F:monooxygenase activity"/>
    <property type="evidence" value="ECO:0007669"/>
    <property type="project" value="UniProtKB-KW"/>
</dbReference>
<sequence>MGNHIGERAVVLGGSIAGMLAAVPLSQAYREVILIDRDDLTEPEPDRPAGVLTVRRAVPHGWQLQALLAKGQRVLEELFPGMTDELVSFGASRGDFNKNVRWYFDGRKIKQVRSDMIAVGPGRPLLENRIRARISALPNVSFRQHTDILGIVATPDRKRILGARIQSQQPGAEPETLLGDLVLDATGRGSRTPRWLTELGYPEVEEERVKMGLAYSTGNFLIDREDDLLGEDVASVPIGTPNLPRGAVYARMAGYHSITLTGLLGQKPPTDRAGFLAYAESLAIPDIAEVVRRAEFIHDPVPYNFPESRRRRFDKMASLPENYLIMGDAACIFNPIYAQGMTVAAVEATVLRDHLSHGKTPDPLKFQRDVVKRGTAIAWDVAGAGDFTHRGVTGNKGVKFAVGGWFVQKVTAAAEFDDKLSTAFMRTAGLIAPPTSLMRPDLMARALFGKKSAPVPDPGYTPVRTAKVADIADASDAARRTLRSDLRKAR</sequence>
<dbReference type="InParanoid" id="C7Q9T0"/>
<name>C7Q9T0_CATAD</name>
<dbReference type="EMBL" id="CP001700">
    <property type="protein sequence ID" value="ACU76249.1"/>
    <property type="molecule type" value="Genomic_DNA"/>
</dbReference>
<proteinExistence type="predicted"/>
<dbReference type="RefSeq" id="WP_015795977.1">
    <property type="nucleotide sequence ID" value="NC_013131.1"/>
</dbReference>
<organism evidence="1 2">
    <name type="scientific">Catenulispora acidiphila (strain DSM 44928 / JCM 14897 / NBRC 102108 / NRRL B-24433 / ID139908)</name>
    <dbReference type="NCBI Taxonomy" id="479433"/>
    <lineage>
        <taxon>Bacteria</taxon>
        <taxon>Bacillati</taxon>
        <taxon>Actinomycetota</taxon>
        <taxon>Actinomycetes</taxon>
        <taxon>Catenulisporales</taxon>
        <taxon>Catenulisporaceae</taxon>
        <taxon>Catenulispora</taxon>
    </lineage>
</organism>
<dbReference type="Proteomes" id="UP000000851">
    <property type="component" value="Chromosome"/>
</dbReference>
<keyword evidence="2" id="KW-1185">Reference proteome</keyword>
<accession>C7Q9T0</accession>
<gene>
    <name evidence="1" type="ordered locus">Caci_7423</name>
</gene>
<dbReference type="KEGG" id="cai:Caci_7423"/>
<dbReference type="InterPro" id="IPR036188">
    <property type="entry name" value="FAD/NAD-bd_sf"/>
</dbReference>